<accession>A0A1Q2M6F1</accession>
<dbReference type="SUPFAM" id="SSF53474">
    <property type="entry name" value="alpha/beta-Hydrolases"/>
    <property type="match status" value="1"/>
</dbReference>
<name>A0A1Q2M6F1_9GAMM</name>
<proteinExistence type="predicted"/>
<reference evidence="2" key="1">
    <citation type="submission" date="2017-02" db="EMBL/GenBank/DDBJ databases">
        <title>Genome of Microbulbifer agarilyticus GP101.</title>
        <authorList>
            <person name="Jung J."/>
            <person name="Bae S.S."/>
            <person name="Baek K."/>
        </authorList>
    </citation>
    <scope>NUCLEOTIDE SEQUENCE [LARGE SCALE GENOMIC DNA]</scope>
    <source>
        <strain evidence="2">GP101</strain>
    </source>
</reference>
<keyword evidence="3" id="KW-1185">Reference proteome</keyword>
<evidence type="ECO:0000256" key="1">
    <source>
        <dbReference type="SAM" id="SignalP"/>
    </source>
</evidence>
<evidence type="ECO:0000313" key="3">
    <source>
        <dbReference type="Proteomes" id="UP000188219"/>
    </source>
</evidence>
<protein>
    <recommendedName>
        <fullName evidence="4">Alpha/beta hydrolase</fullName>
    </recommendedName>
</protein>
<organism evidence="2 3">
    <name type="scientific">Microbulbifer agarilyticus</name>
    <dbReference type="NCBI Taxonomy" id="260552"/>
    <lineage>
        <taxon>Bacteria</taxon>
        <taxon>Pseudomonadati</taxon>
        <taxon>Pseudomonadota</taxon>
        <taxon>Gammaproteobacteria</taxon>
        <taxon>Cellvibrionales</taxon>
        <taxon>Microbulbiferaceae</taxon>
        <taxon>Microbulbifer</taxon>
    </lineage>
</organism>
<keyword evidence="1" id="KW-0732">Signal</keyword>
<evidence type="ECO:0008006" key="4">
    <source>
        <dbReference type="Google" id="ProtNLM"/>
    </source>
</evidence>
<dbReference type="KEGG" id="maga:Mag101_09535"/>
<feature type="signal peptide" evidence="1">
    <location>
        <begin position="1"/>
        <end position="21"/>
    </location>
</feature>
<feature type="chain" id="PRO_5012433503" description="Alpha/beta hydrolase" evidence="1">
    <location>
        <begin position="22"/>
        <end position="282"/>
    </location>
</feature>
<dbReference type="EMBL" id="CP019650">
    <property type="protein sequence ID" value="AQQ67857.1"/>
    <property type="molecule type" value="Genomic_DNA"/>
</dbReference>
<dbReference type="AlphaFoldDB" id="A0A1Q2M6F1"/>
<gene>
    <name evidence="2" type="ORF">Mag101_09535</name>
</gene>
<dbReference type="OrthoDB" id="5730996at2"/>
<dbReference type="InterPro" id="IPR029058">
    <property type="entry name" value="AB_hydrolase_fold"/>
</dbReference>
<dbReference type="RefSeq" id="WP_077403981.1">
    <property type="nucleotide sequence ID" value="NZ_CP019650.1"/>
</dbReference>
<sequence length="282" mass="30968">MSRMWLTMLLCAMLVPTAQLAAEGSDHESLVQGSDWQALEALWSQAERDSGEKGILLVLFPGYSVEREWAEHWGSALLQQPAARAVSLAWVFAGPRSVFYEERELPVAPSVARLRRDQSIQRIVLVAHSSGSFPAHQWLNQVARDSVLRTRFLNAVTYINLDGGSGEGLPGGDLALGSPALELLEQGLAVAAKDVVTGSHSSNSADMLALAGQYPSIFQYLSLEVDSGCVEGAGWCLHDALIIRRPYNTQTFDLRRDYTGFTNERPVTIGWWPEAADGDRQR</sequence>
<dbReference type="Proteomes" id="UP000188219">
    <property type="component" value="Chromosome"/>
</dbReference>
<evidence type="ECO:0000313" key="2">
    <source>
        <dbReference type="EMBL" id="AQQ67857.1"/>
    </source>
</evidence>